<dbReference type="RefSeq" id="WP_330404951.1">
    <property type="nucleotide sequence ID" value="NZ_LN555523.1"/>
</dbReference>
<keyword evidence="2" id="KW-1185">Reference proteome</keyword>
<evidence type="ECO:0000313" key="2">
    <source>
        <dbReference type="Proteomes" id="UP000245622"/>
    </source>
</evidence>
<gene>
    <name evidence="1" type="ORF">CRIB_1025</name>
</gene>
<protein>
    <submittedName>
        <fullName evidence="1">Uncharacterized protein</fullName>
    </submittedName>
</protein>
<name>A0A1V1I0M7_9FIRM</name>
<dbReference type="KEGG" id="ril:CRIB_1025"/>
<organism evidence="1 2">
    <name type="scientific">Romboutsia ilealis</name>
    <dbReference type="NCBI Taxonomy" id="1115758"/>
    <lineage>
        <taxon>Bacteria</taxon>
        <taxon>Bacillati</taxon>
        <taxon>Bacillota</taxon>
        <taxon>Clostridia</taxon>
        <taxon>Peptostreptococcales</taxon>
        <taxon>Peptostreptococcaceae</taxon>
        <taxon>Romboutsia</taxon>
    </lineage>
</organism>
<dbReference type="GeneID" id="82205203"/>
<dbReference type="InterPro" id="IPR038493">
    <property type="entry name" value="MqsR_sf"/>
</dbReference>
<proteinExistence type="predicted"/>
<dbReference type="EMBL" id="LN555523">
    <property type="protein sequence ID" value="CED93776.1"/>
    <property type="molecule type" value="Genomic_DNA"/>
</dbReference>
<dbReference type="Proteomes" id="UP000245622">
    <property type="component" value="Chromosome 1"/>
</dbReference>
<dbReference type="AlphaFoldDB" id="A0A1V1I0M7"/>
<reference evidence="1 2" key="1">
    <citation type="submission" date="2014-04" db="EMBL/GenBank/DDBJ databases">
        <authorList>
            <person name="Hornung B.V."/>
        </authorList>
    </citation>
    <scope>NUCLEOTIDE SEQUENCE [LARGE SCALE GENOMIC DNA]</scope>
    <source>
        <strain evidence="1 2">CRIB</strain>
    </source>
</reference>
<sequence>MQEYGFQIQDIEDILLDLNKEHHIGGPENDHNKTLKGNIWKFRYGLELDKDDIINIYIKIRYNPPEELVCISFHEDELFE</sequence>
<dbReference type="Gene3D" id="3.30.2310.40">
    <property type="match status" value="1"/>
</dbReference>
<accession>A0A1V1I0M7</accession>
<evidence type="ECO:0000313" key="1">
    <source>
        <dbReference type="EMBL" id="CED93776.1"/>
    </source>
</evidence>